<dbReference type="Pfam" id="PF02535">
    <property type="entry name" value="Zip"/>
    <property type="match status" value="1"/>
</dbReference>
<dbReference type="OrthoDB" id="448280at2759"/>
<feature type="region of interest" description="Disordered" evidence="5">
    <location>
        <begin position="62"/>
        <end position="89"/>
    </location>
</feature>
<evidence type="ECO:0000313" key="7">
    <source>
        <dbReference type="EMBL" id="RJE24819.1"/>
    </source>
</evidence>
<dbReference type="AlphaFoldDB" id="A0A3A2ZNK5"/>
<evidence type="ECO:0000256" key="4">
    <source>
        <dbReference type="ARBA" id="ARBA00023136"/>
    </source>
</evidence>
<dbReference type="GO" id="GO:0005886">
    <property type="term" value="C:plasma membrane"/>
    <property type="evidence" value="ECO:0007669"/>
    <property type="project" value="TreeGrafter"/>
</dbReference>
<feature type="region of interest" description="Disordered" evidence="5">
    <location>
        <begin position="294"/>
        <end position="387"/>
    </location>
</feature>
<dbReference type="EMBL" id="MVGC01000067">
    <property type="protein sequence ID" value="RJE24819.1"/>
    <property type="molecule type" value="Genomic_DNA"/>
</dbReference>
<feature type="region of interest" description="Disordered" evidence="5">
    <location>
        <begin position="1"/>
        <end position="25"/>
    </location>
</feature>
<keyword evidence="2 6" id="KW-0812">Transmembrane</keyword>
<comment type="caution">
    <text evidence="7">The sequence shown here is derived from an EMBL/GenBank/DDBJ whole genome shotgun (WGS) entry which is preliminary data.</text>
</comment>
<dbReference type="PANTHER" id="PTHR11040:SF55">
    <property type="entry name" value="MEMBRANE ZINC ION TRANSPORTER, PUTATIVE (AFU_ORTHOLOGUE AFUA_6G00470)-RELATED"/>
    <property type="match status" value="1"/>
</dbReference>
<feature type="transmembrane region" description="Helical" evidence="6">
    <location>
        <begin position="262"/>
        <end position="284"/>
    </location>
</feature>
<dbReference type="PANTHER" id="PTHR11040">
    <property type="entry name" value="ZINC/IRON TRANSPORTER"/>
    <property type="match status" value="1"/>
</dbReference>
<dbReference type="GO" id="GO:0005385">
    <property type="term" value="F:zinc ion transmembrane transporter activity"/>
    <property type="evidence" value="ECO:0007669"/>
    <property type="project" value="TreeGrafter"/>
</dbReference>
<keyword evidence="3 6" id="KW-1133">Transmembrane helix</keyword>
<feature type="transmembrane region" description="Helical" evidence="6">
    <location>
        <begin position="477"/>
        <end position="501"/>
    </location>
</feature>
<sequence>MNCPSRTDDGALLVHPGWNQNPPSLAPDLTTRQDLDGISNARELKGDAGLVGNSWSCLDEANCASQPDGDPEKPIGPAKGASLTKSGPPITLNTGLDASRRCYLQNILPDSWFSKVKNAGLWLLSVFFVASLMSGESPWKRFMSTSPIQVPPETIPEFAQPQPPPRTHKRGACASGGVKGAEYDTPLHVAALFIILGTSTLACAFPVLATNVPRLRIPPSFLFFISHFGTGVLIATAFVHLLPTAFTSLGDPCLPEFWTSDYPAMPGAIALAGIFLITVVEMVFSPGRHSCRGGLGPEIHESSQGNTRESIHMQPDSDSVPQDQNSPSGFQDRPHLRDLGPLIGRSSSMSRTINRMGEQPENIIEVAPASGENTTSDEDRVNEERKVEAVEVDSERNDDTVSLSPEQKRKKAVMQVFLLEMGILFHSVFIGMSLSVTVGNEFVILLIAIVFHQTFEGLALGARIASLDWPKRAIQPWLMSLAYGCTTPIGQAIGLATHALYSPESETGLLLVGTMNAISAGLLIFASLVELMSEDFLSDESWRVLRGKKRVFACILVFLGAFFMSLVGAWA</sequence>
<feature type="transmembrane region" description="Helical" evidence="6">
    <location>
        <begin position="187"/>
        <end position="209"/>
    </location>
</feature>
<dbReference type="Proteomes" id="UP000266188">
    <property type="component" value="Unassembled WGS sequence"/>
</dbReference>
<feature type="transmembrane region" description="Helical" evidence="6">
    <location>
        <begin position="416"/>
        <end position="436"/>
    </location>
</feature>
<evidence type="ECO:0000256" key="5">
    <source>
        <dbReference type="SAM" id="MobiDB-lite"/>
    </source>
</evidence>
<organism evidence="7 8">
    <name type="scientific">Aspergillus sclerotialis</name>
    <dbReference type="NCBI Taxonomy" id="2070753"/>
    <lineage>
        <taxon>Eukaryota</taxon>
        <taxon>Fungi</taxon>
        <taxon>Dikarya</taxon>
        <taxon>Ascomycota</taxon>
        <taxon>Pezizomycotina</taxon>
        <taxon>Eurotiomycetes</taxon>
        <taxon>Eurotiomycetidae</taxon>
        <taxon>Eurotiales</taxon>
        <taxon>Aspergillaceae</taxon>
        <taxon>Aspergillus</taxon>
        <taxon>Aspergillus subgen. Polypaecilum</taxon>
    </lineage>
</organism>
<name>A0A3A2ZNK5_9EURO</name>
<protein>
    <recommendedName>
        <fullName evidence="9">Transporter</fullName>
    </recommendedName>
</protein>
<evidence type="ECO:0008006" key="9">
    <source>
        <dbReference type="Google" id="ProtNLM"/>
    </source>
</evidence>
<feature type="transmembrane region" description="Helical" evidence="6">
    <location>
        <begin position="550"/>
        <end position="570"/>
    </location>
</feature>
<reference evidence="8" key="1">
    <citation type="submission" date="2017-02" db="EMBL/GenBank/DDBJ databases">
        <authorList>
            <person name="Tafer H."/>
            <person name="Lopandic K."/>
        </authorList>
    </citation>
    <scope>NUCLEOTIDE SEQUENCE [LARGE SCALE GENOMIC DNA]</scope>
    <source>
        <strain evidence="8">CBS 366.77</strain>
    </source>
</reference>
<feature type="compositionally biased region" description="Polar residues" evidence="5">
    <location>
        <begin position="316"/>
        <end position="329"/>
    </location>
</feature>
<evidence type="ECO:0000256" key="6">
    <source>
        <dbReference type="SAM" id="Phobius"/>
    </source>
</evidence>
<keyword evidence="8" id="KW-1185">Reference proteome</keyword>
<feature type="transmembrane region" description="Helical" evidence="6">
    <location>
        <begin position="221"/>
        <end position="242"/>
    </location>
</feature>
<dbReference type="STRING" id="2070753.A0A3A2ZNK5"/>
<evidence type="ECO:0000256" key="2">
    <source>
        <dbReference type="ARBA" id="ARBA00022692"/>
    </source>
</evidence>
<comment type="subcellular location">
    <subcellularLocation>
        <location evidence="1">Membrane</location>
        <topology evidence="1">Multi-pass membrane protein</topology>
    </subcellularLocation>
</comment>
<evidence type="ECO:0000256" key="3">
    <source>
        <dbReference type="ARBA" id="ARBA00022989"/>
    </source>
</evidence>
<feature type="transmembrane region" description="Helical" evidence="6">
    <location>
        <begin position="119"/>
        <end position="135"/>
    </location>
</feature>
<keyword evidence="4 6" id="KW-0472">Membrane</keyword>
<feature type="transmembrane region" description="Helical" evidence="6">
    <location>
        <begin position="442"/>
        <end position="465"/>
    </location>
</feature>
<accession>A0A3A2ZNK5</accession>
<feature type="compositionally biased region" description="Basic and acidic residues" evidence="5">
    <location>
        <begin position="377"/>
        <end position="387"/>
    </location>
</feature>
<dbReference type="InterPro" id="IPR003689">
    <property type="entry name" value="ZIP"/>
</dbReference>
<evidence type="ECO:0000313" key="8">
    <source>
        <dbReference type="Proteomes" id="UP000266188"/>
    </source>
</evidence>
<proteinExistence type="predicted"/>
<feature type="transmembrane region" description="Helical" evidence="6">
    <location>
        <begin position="507"/>
        <end position="529"/>
    </location>
</feature>
<gene>
    <name evidence="7" type="ORF">PHISCL_02839</name>
</gene>
<evidence type="ECO:0000256" key="1">
    <source>
        <dbReference type="ARBA" id="ARBA00004141"/>
    </source>
</evidence>